<gene>
    <name evidence="6" type="ORF">KHC33_14835</name>
</gene>
<dbReference type="Gene3D" id="3.30.70.1450">
    <property type="entry name" value="Regulator of K+ conductance, C-terminal domain"/>
    <property type="match status" value="2"/>
</dbReference>
<comment type="subcellular location">
    <subcellularLocation>
        <location evidence="1">Cell membrane</location>
        <topology evidence="1">Multi-pass membrane protein</topology>
    </subcellularLocation>
</comment>
<keyword evidence="2" id="KW-0812">Transmembrane</keyword>
<dbReference type="RefSeq" id="WP_214419388.1">
    <property type="nucleotide sequence ID" value="NZ_CP075546.1"/>
</dbReference>
<feature type="domain" description="Potassium channel" evidence="5">
    <location>
        <begin position="29"/>
        <end position="103"/>
    </location>
</feature>
<evidence type="ECO:0000313" key="6">
    <source>
        <dbReference type="EMBL" id="QVV88579.1"/>
    </source>
</evidence>
<dbReference type="InterPro" id="IPR036291">
    <property type="entry name" value="NAD(P)-bd_dom_sf"/>
</dbReference>
<feature type="domain" description="RCK C-terminal" evidence="3">
    <location>
        <begin position="286"/>
        <end position="347"/>
    </location>
</feature>
<feature type="transmembrane region" description="Helical" evidence="2">
    <location>
        <begin position="78"/>
        <end position="102"/>
    </location>
</feature>
<accession>A0A8E7AYD8</accession>
<dbReference type="SUPFAM" id="SSF116726">
    <property type="entry name" value="TrkA C-terminal domain-like"/>
    <property type="match status" value="2"/>
</dbReference>
<dbReference type="Pfam" id="PF02254">
    <property type="entry name" value="TrkA_N"/>
    <property type="match status" value="2"/>
</dbReference>
<dbReference type="GeneID" id="65098485"/>
<dbReference type="Gene3D" id="3.40.50.720">
    <property type="entry name" value="NAD(P)-binding Rossmann-like Domain"/>
    <property type="match status" value="2"/>
</dbReference>
<proteinExistence type="predicted"/>
<feature type="transmembrane region" description="Helical" evidence="2">
    <location>
        <begin position="20"/>
        <end position="41"/>
    </location>
</feature>
<organism evidence="6 7">
    <name type="scientific">Methanospirillum purgamenti</name>
    <dbReference type="NCBI Taxonomy" id="2834276"/>
    <lineage>
        <taxon>Archaea</taxon>
        <taxon>Methanobacteriati</taxon>
        <taxon>Methanobacteriota</taxon>
        <taxon>Stenosarchaea group</taxon>
        <taxon>Methanomicrobia</taxon>
        <taxon>Methanomicrobiales</taxon>
        <taxon>Methanospirillaceae</taxon>
        <taxon>Methanospirillum</taxon>
    </lineage>
</organism>
<dbReference type="GO" id="GO:0008324">
    <property type="term" value="F:monoatomic cation transmembrane transporter activity"/>
    <property type="evidence" value="ECO:0007669"/>
    <property type="project" value="InterPro"/>
</dbReference>
<dbReference type="SUPFAM" id="SSF81324">
    <property type="entry name" value="Voltage-gated potassium channels"/>
    <property type="match status" value="1"/>
</dbReference>
<feature type="domain" description="RCK N-terminal" evidence="4">
    <location>
        <begin position="367"/>
        <end position="472"/>
    </location>
</feature>
<evidence type="ECO:0000313" key="7">
    <source>
        <dbReference type="Proteomes" id="UP000680656"/>
    </source>
</evidence>
<dbReference type="InterPro" id="IPR050721">
    <property type="entry name" value="Trk_Ktr_HKT_K-transport"/>
</dbReference>
<dbReference type="PANTHER" id="PTHR43833:SF9">
    <property type="entry name" value="POTASSIUM CHANNEL PROTEIN YUGO-RELATED"/>
    <property type="match status" value="1"/>
</dbReference>
<dbReference type="InterPro" id="IPR003148">
    <property type="entry name" value="RCK_N"/>
</dbReference>
<dbReference type="GO" id="GO:0006813">
    <property type="term" value="P:potassium ion transport"/>
    <property type="evidence" value="ECO:0007669"/>
    <property type="project" value="InterPro"/>
</dbReference>
<dbReference type="EMBL" id="CP075546">
    <property type="protein sequence ID" value="QVV88579.1"/>
    <property type="molecule type" value="Genomic_DNA"/>
</dbReference>
<evidence type="ECO:0000256" key="2">
    <source>
        <dbReference type="SAM" id="Phobius"/>
    </source>
</evidence>
<dbReference type="InterPro" id="IPR013099">
    <property type="entry name" value="K_chnl_dom"/>
</dbReference>
<feature type="domain" description="RCK N-terminal" evidence="4">
    <location>
        <begin position="126"/>
        <end position="241"/>
    </location>
</feature>
<dbReference type="GO" id="GO:0005886">
    <property type="term" value="C:plasma membrane"/>
    <property type="evidence" value="ECO:0007669"/>
    <property type="project" value="UniProtKB-SubCell"/>
</dbReference>
<protein>
    <submittedName>
        <fullName evidence="6">NAD-binding protein</fullName>
    </submittedName>
</protein>
<dbReference type="Proteomes" id="UP000680656">
    <property type="component" value="Chromosome"/>
</dbReference>
<reference evidence="6 7" key="1">
    <citation type="submission" date="2021-05" db="EMBL/GenBank/DDBJ databases">
        <title>A novel Methanospirillum isolate from a pyrite-forming mixed culture.</title>
        <authorList>
            <person name="Bunk B."/>
            <person name="Sproer C."/>
            <person name="Spring S."/>
            <person name="Pester M."/>
        </authorList>
    </citation>
    <scope>NUCLEOTIDE SEQUENCE [LARGE SCALE GENOMIC DNA]</scope>
    <source>
        <strain evidence="6 7">J.3.6.1-F.2.7.3</strain>
    </source>
</reference>
<dbReference type="InterPro" id="IPR006037">
    <property type="entry name" value="RCK_C"/>
</dbReference>
<keyword evidence="7" id="KW-1185">Reference proteome</keyword>
<dbReference type="InterPro" id="IPR036721">
    <property type="entry name" value="RCK_C_sf"/>
</dbReference>
<dbReference type="Pfam" id="PF07885">
    <property type="entry name" value="Ion_trans_2"/>
    <property type="match status" value="1"/>
</dbReference>
<dbReference type="Pfam" id="PF02080">
    <property type="entry name" value="TrkA_C"/>
    <property type="match status" value="1"/>
</dbReference>
<dbReference type="KEGG" id="mrtj:KHC33_14835"/>
<dbReference type="PANTHER" id="PTHR43833">
    <property type="entry name" value="POTASSIUM CHANNEL PROTEIN 2-RELATED-RELATED"/>
    <property type="match status" value="1"/>
</dbReference>
<dbReference type="AlphaFoldDB" id="A0A8E7AYD8"/>
<evidence type="ECO:0000259" key="4">
    <source>
        <dbReference type="Pfam" id="PF02254"/>
    </source>
</evidence>
<evidence type="ECO:0000256" key="1">
    <source>
        <dbReference type="ARBA" id="ARBA00004651"/>
    </source>
</evidence>
<dbReference type="Gene3D" id="1.10.287.70">
    <property type="match status" value="1"/>
</dbReference>
<evidence type="ECO:0000259" key="3">
    <source>
        <dbReference type="Pfam" id="PF02080"/>
    </source>
</evidence>
<name>A0A8E7AYD8_9EURY</name>
<keyword evidence="2" id="KW-1133">Transmembrane helix</keyword>
<dbReference type="SUPFAM" id="SSF51735">
    <property type="entry name" value="NAD(P)-binding Rossmann-fold domains"/>
    <property type="match status" value="2"/>
</dbReference>
<keyword evidence="2" id="KW-0472">Membrane</keyword>
<sequence length="571" mass="64608">MIRSVRRLLRNIQSSYEKQVLFSLILFSIIILVWTILFFYMHNWYEPHPITPLEALIFVVETVTTTGYGELLPFSHDFLWIFVLVMMLSGVVMFLMLVNLFITPIIQNKVHPVPPATLTYPCSGHVVIFGYNPIIREVLEHIHCLGVDIVLIEEDEKNALMETISLPGLVQVIFGRFDEEKTWIHAQVPDCKYILFCLEDWLSAEVILGLRKKTDARIIVITSVHEENQLLTLCGADVLVHSRTIVGTLTARHALLTTEPDTLEKNPLMQKILQDTSSAIGSCRFVRIPVIPGSVAEGKTIASFRFEADYQFRLIYLIRKGEVILSPPEDMIIDRSMVLFFIGPGRQLFRLVHGAFLARTGSDNHAIIAGFGDMGSIIKRDFQSLGLSSVSIDYDPKTRADIIGTSRSVLASADNTLRNARFFMAVTHDDRENLFTTLMVRHASPDICIFSRCSRPELIPRMYEAGADYVVYVPTIIAQAVCRMMLYHDAQILHIISHSLHIVAKQVTCTWPLQAGFLQKKTGISLLAHDRDGKVTLDVPDFTDIREGDCLYMIGTKEQIQKAIKKLSYDP</sequence>
<evidence type="ECO:0000259" key="5">
    <source>
        <dbReference type="Pfam" id="PF07885"/>
    </source>
</evidence>